<sequence>MTAPNTLGDDHRPRFFAFDQPARYGLVPPTARRDVAVRTFVRSLAGMQKEALVVSSAGGTGWRLTSDEGPYLAGHDEAPFPLAFLTAGMVASYANEVLALAAQRGLRLDGLRLTLDNVYTMEGSALRGTMIGGALPPELTIEADAGADVGTLRSLGADAIDASPLNGLLRGRSTSLFTLTHNGEPLEPARVAALGSPAPADAADRYDEVSVDGPDEAPELMRLAGSAERHEGRAAPAPACWRSRSGPCTYAASARCAPTASR</sequence>
<dbReference type="Proteomes" id="UP001324287">
    <property type="component" value="Chromosome"/>
</dbReference>
<dbReference type="RefSeq" id="WP_324277887.1">
    <property type="nucleotide sequence ID" value="NZ_CP141261.1"/>
</dbReference>
<evidence type="ECO:0000313" key="1">
    <source>
        <dbReference type="EMBL" id="WRL66575.1"/>
    </source>
</evidence>
<dbReference type="InterPro" id="IPR015946">
    <property type="entry name" value="KH_dom-like_a/b"/>
</dbReference>
<dbReference type="SUPFAM" id="SSF82784">
    <property type="entry name" value="OsmC-like"/>
    <property type="match status" value="1"/>
</dbReference>
<evidence type="ECO:0000313" key="2">
    <source>
        <dbReference type="Proteomes" id="UP001324287"/>
    </source>
</evidence>
<dbReference type="InterPro" id="IPR036102">
    <property type="entry name" value="OsmC/Ohrsf"/>
</dbReference>
<organism evidence="1 2">
    <name type="scientific">Blastococcus brunescens</name>
    <dbReference type="NCBI Taxonomy" id="1564165"/>
    <lineage>
        <taxon>Bacteria</taxon>
        <taxon>Bacillati</taxon>
        <taxon>Actinomycetota</taxon>
        <taxon>Actinomycetes</taxon>
        <taxon>Geodermatophilales</taxon>
        <taxon>Geodermatophilaceae</taxon>
        <taxon>Blastococcus</taxon>
    </lineage>
</organism>
<protein>
    <submittedName>
        <fullName evidence="1">Uncharacterized protein</fullName>
    </submittedName>
</protein>
<dbReference type="Gene3D" id="3.30.300.20">
    <property type="match status" value="1"/>
</dbReference>
<reference evidence="1 2" key="1">
    <citation type="submission" date="2023-12" db="EMBL/GenBank/DDBJ databases">
        <title>Blastococcus brunescens sp. nov., an actonobacterium isolated from sandstone collected in sahara desert.</title>
        <authorList>
            <person name="Gtari M."/>
            <person name="Ghodhbane F."/>
        </authorList>
    </citation>
    <scope>NUCLEOTIDE SEQUENCE [LARGE SCALE GENOMIC DNA]</scope>
    <source>
        <strain evidence="1 2">BMG 8361</strain>
    </source>
</reference>
<proteinExistence type="predicted"/>
<accession>A0ABZ1B6Y5</accession>
<keyword evidence="2" id="KW-1185">Reference proteome</keyword>
<name>A0ABZ1B6Y5_9ACTN</name>
<gene>
    <name evidence="1" type="ORF">U6N30_14935</name>
</gene>
<dbReference type="EMBL" id="CP141261">
    <property type="protein sequence ID" value="WRL66575.1"/>
    <property type="molecule type" value="Genomic_DNA"/>
</dbReference>